<evidence type="ECO:0000313" key="3">
    <source>
        <dbReference type="Proteomes" id="UP001187192"/>
    </source>
</evidence>
<name>A0AA88DQB3_FICCA</name>
<dbReference type="InterPro" id="IPR036047">
    <property type="entry name" value="F-box-like_dom_sf"/>
</dbReference>
<dbReference type="InterPro" id="IPR055411">
    <property type="entry name" value="LRR_FXL15/At3g58940/PEG3-like"/>
</dbReference>
<dbReference type="PROSITE" id="PS50181">
    <property type="entry name" value="FBOX"/>
    <property type="match status" value="1"/>
</dbReference>
<dbReference type="Gene3D" id="1.20.1280.50">
    <property type="match status" value="1"/>
</dbReference>
<protein>
    <recommendedName>
        <fullName evidence="1">F-box domain-containing protein</fullName>
    </recommendedName>
</protein>
<dbReference type="SUPFAM" id="SSF52047">
    <property type="entry name" value="RNI-like"/>
    <property type="match status" value="1"/>
</dbReference>
<accession>A0AA88DQB3</accession>
<evidence type="ECO:0000259" key="1">
    <source>
        <dbReference type="PROSITE" id="PS50181"/>
    </source>
</evidence>
<dbReference type="Pfam" id="PF00646">
    <property type="entry name" value="F-box"/>
    <property type="match status" value="1"/>
</dbReference>
<sequence length="440" mass="49237">MDIFSNLPDDVAHVILSSLSMEDTSRLRVVSKRCRQLCLSTPFLNFDIPPYMRYPAQRAALMDYIERAVSLKVKYLVIKLSLESGSRYLTLPSSVLCSAALEILVVSFHHYGVGALIKTPSLQSMSSLKQLKLKAVRIDESFGNWISSCCTLLKTLQLNDIKGATRLVITSSSLEELAISSPHDSLLHLQVSAEMLRLMILDWSFDSPTIRVLQLSTSKLKVLYWKGNILNLSVAEIMKNLQISKICLKPFSDNSSANRNILHAIRSSKGLALYHHCVQDLLKLGCPPILFADLLALRIWTTDANVTIGWSSLSSFLKGSPKLQLLCIGNGKIQTCSNKSEDGELPFLIVLLMYFLEQQVGCRSRELEDIPFLYNLKFATIEVVSEKNNELELIESILKNAQNLKKMTVFSSFDSQLDLIREISGYEKASSDAEVNFATT</sequence>
<dbReference type="InterPro" id="IPR001810">
    <property type="entry name" value="F-box_dom"/>
</dbReference>
<dbReference type="Proteomes" id="UP001187192">
    <property type="component" value="Unassembled WGS sequence"/>
</dbReference>
<dbReference type="SMART" id="SM00256">
    <property type="entry name" value="FBOX"/>
    <property type="match status" value="1"/>
</dbReference>
<evidence type="ECO:0000313" key="2">
    <source>
        <dbReference type="EMBL" id="GMN58964.1"/>
    </source>
</evidence>
<dbReference type="AlphaFoldDB" id="A0AA88DQB3"/>
<dbReference type="EMBL" id="BTGU01000082">
    <property type="protein sequence ID" value="GMN58964.1"/>
    <property type="molecule type" value="Genomic_DNA"/>
</dbReference>
<keyword evidence="3" id="KW-1185">Reference proteome</keyword>
<comment type="caution">
    <text evidence="2">The sequence shown here is derived from an EMBL/GenBank/DDBJ whole genome shotgun (WGS) entry which is preliminary data.</text>
</comment>
<dbReference type="PANTHER" id="PTHR31900:SF27">
    <property type="entry name" value="FBD DOMAIN-CONTAINING PROTEIN"/>
    <property type="match status" value="1"/>
</dbReference>
<dbReference type="InterPro" id="IPR050232">
    <property type="entry name" value="FBL13/AtMIF1-like"/>
</dbReference>
<dbReference type="SUPFAM" id="SSF81383">
    <property type="entry name" value="F-box domain"/>
    <property type="match status" value="1"/>
</dbReference>
<proteinExistence type="predicted"/>
<dbReference type="Pfam" id="PF24758">
    <property type="entry name" value="LRR_At5g56370"/>
    <property type="match status" value="1"/>
</dbReference>
<reference evidence="2" key="1">
    <citation type="submission" date="2023-07" db="EMBL/GenBank/DDBJ databases">
        <title>draft genome sequence of fig (Ficus carica).</title>
        <authorList>
            <person name="Takahashi T."/>
            <person name="Nishimura K."/>
        </authorList>
    </citation>
    <scope>NUCLEOTIDE SEQUENCE</scope>
</reference>
<dbReference type="PANTHER" id="PTHR31900">
    <property type="entry name" value="F-BOX/RNI SUPERFAMILY PROTEIN-RELATED"/>
    <property type="match status" value="1"/>
</dbReference>
<gene>
    <name evidence="2" type="ORF">TIFTF001_028052</name>
</gene>
<feature type="domain" description="F-box" evidence="1">
    <location>
        <begin position="1"/>
        <end position="37"/>
    </location>
</feature>
<organism evidence="2 3">
    <name type="scientific">Ficus carica</name>
    <name type="common">Common fig</name>
    <dbReference type="NCBI Taxonomy" id="3494"/>
    <lineage>
        <taxon>Eukaryota</taxon>
        <taxon>Viridiplantae</taxon>
        <taxon>Streptophyta</taxon>
        <taxon>Embryophyta</taxon>
        <taxon>Tracheophyta</taxon>
        <taxon>Spermatophyta</taxon>
        <taxon>Magnoliopsida</taxon>
        <taxon>eudicotyledons</taxon>
        <taxon>Gunneridae</taxon>
        <taxon>Pentapetalae</taxon>
        <taxon>rosids</taxon>
        <taxon>fabids</taxon>
        <taxon>Rosales</taxon>
        <taxon>Moraceae</taxon>
        <taxon>Ficeae</taxon>
        <taxon>Ficus</taxon>
    </lineage>
</organism>